<accession>A0AAV5VUG9</accession>
<sequence>LVDGLDEGRLDVVYGERLVGETEDAVDGLVSEERGEVGSLSEGASGHGQRIGADISESDGVLALKSLGGSGSVRDGPLLSILQVGGGL</sequence>
<evidence type="ECO:0008006" key="3">
    <source>
        <dbReference type="Google" id="ProtNLM"/>
    </source>
</evidence>
<organism evidence="1 2">
    <name type="scientific">Pristionchus fissidentatus</name>
    <dbReference type="NCBI Taxonomy" id="1538716"/>
    <lineage>
        <taxon>Eukaryota</taxon>
        <taxon>Metazoa</taxon>
        <taxon>Ecdysozoa</taxon>
        <taxon>Nematoda</taxon>
        <taxon>Chromadorea</taxon>
        <taxon>Rhabditida</taxon>
        <taxon>Rhabditina</taxon>
        <taxon>Diplogasteromorpha</taxon>
        <taxon>Diplogasteroidea</taxon>
        <taxon>Neodiplogasteridae</taxon>
        <taxon>Pristionchus</taxon>
    </lineage>
</organism>
<comment type="caution">
    <text evidence="1">The sequence shown here is derived from an EMBL/GenBank/DDBJ whole genome shotgun (WGS) entry which is preliminary data.</text>
</comment>
<keyword evidence="2" id="KW-1185">Reference proteome</keyword>
<feature type="non-terminal residue" evidence="1">
    <location>
        <position position="1"/>
    </location>
</feature>
<proteinExistence type="predicted"/>
<reference evidence="1" key="1">
    <citation type="submission" date="2023-10" db="EMBL/GenBank/DDBJ databases">
        <title>Genome assembly of Pristionchus species.</title>
        <authorList>
            <person name="Yoshida K."/>
            <person name="Sommer R.J."/>
        </authorList>
    </citation>
    <scope>NUCLEOTIDE SEQUENCE</scope>
    <source>
        <strain evidence="1">RS5133</strain>
    </source>
</reference>
<gene>
    <name evidence="1" type="ORF">PFISCL1PPCAC_13325</name>
</gene>
<dbReference type="AlphaFoldDB" id="A0AAV5VUG9"/>
<evidence type="ECO:0000313" key="1">
    <source>
        <dbReference type="EMBL" id="GMT22028.1"/>
    </source>
</evidence>
<name>A0AAV5VUG9_9BILA</name>
<dbReference type="Proteomes" id="UP001432322">
    <property type="component" value="Unassembled WGS sequence"/>
</dbReference>
<dbReference type="EMBL" id="BTSY01000004">
    <property type="protein sequence ID" value="GMT22028.1"/>
    <property type="molecule type" value="Genomic_DNA"/>
</dbReference>
<protein>
    <recommendedName>
        <fullName evidence="3">Histone H3</fullName>
    </recommendedName>
</protein>
<evidence type="ECO:0000313" key="2">
    <source>
        <dbReference type="Proteomes" id="UP001432322"/>
    </source>
</evidence>